<dbReference type="CDD" id="cd12148">
    <property type="entry name" value="fungal_TF_MHR"/>
    <property type="match status" value="1"/>
</dbReference>
<accession>A0A0F7U2Y2</accession>
<evidence type="ECO:0000313" key="13">
    <source>
        <dbReference type="EMBL" id="CEJ61692.1"/>
    </source>
</evidence>
<proteinExistence type="inferred from homology"/>
<dbReference type="InterPro" id="IPR013087">
    <property type="entry name" value="Znf_C2H2_type"/>
</dbReference>
<gene>
    <name evidence="13" type="ORF">PMG11_10216</name>
</gene>
<dbReference type="FunFam" id="3.30.160.60:FF:001156">
    <property type="entry name" value="Zinc finger protein 407"/>
    <property type="match status" value="1"/>
</dbReference>
<dbReference type="GO" id="GO:0008270">
    <property type="term" value="F:zinc ion binding"/>
    <property type="evidence" value="ECO:0007669"/>
    <property type="project" value="UniProtKB-KW"/>
</dbReference>
<keyword evidence="3" id="KW-0479">Metal-binding</keyword>
<dbReference type="AlphaFoldDB" id="A0A0F7U2Y2"/>
<comment type="subcellular location">
    <subcellularLocation>
        <location evidence="1">Nucleus</location>
    </subcellularLocation>
</comment>
<dbReference type="InterPro" id="IPR036236">
    <property type="entry name" value="Znf_C2H2_sf"/>
</dbReference>
<comment type="similarity">
    <text evidence="2">Belongs to the krueppel C2H2-type zinc-finger protein family.</text>
</comment>
<keyword evidence="14" id="KW-1185">Reference proteome</keyword>
<dbReference type="Pfam" id="PF13912">
    <property type="entry name" value="zf-C2H2_6"/>
    <property type="match status" value="1"/>
</dbReference>
<protein>
    <recommendedName>
        <fullName evidence="12">C2H2-type domain-containing protein</fullName>
    </recommendedName>
</protein>
<dbReference type="PANTHER" id="PTHR40626">
    <property type="entry name" value="MIP31509P"/>
    <property type="match status" value="1"/>
</dbReference>
<feature type="domain" description="C2H2-type" evidence="12">
    <location>
        <begin position="47"/>
        <end position="74"/>
    </location>
</feature>
<evidence type="ECO:0000256" key="6">
    <source>
        <dbReference type="ARBA" id="ARBA00022833"/>
    </source>
</evidence>
<dbReference type="Proteomes" id="UP000042958">
    <property type="component" value="Unassembled WGS sequence"/>
</dbReference>
<keyword evidence="8" id="KW-0238">DNA-binding</keyword>
<evidence type="ECO:0000256" key="10">
    <source>
        <dbReference type="ARBA" id="ARBA00023242"/>
    </source>
</evidence>
<keyword evidence="6" id="KW-0862">Zinc</keyword>
<evidence type="ECO:0000256" key="11">
    <source>
        <dbReference type="PROSITE-ProRule" id="PRU00042"/>
    </source>
</evidence>
<dbReference type="InterPro" id="IPR051059">
    <property type="entry name" value="VerF-like"/>
</dbReference>
<dbReference type="GO" id="GO:0006351">
    <property type="term" value="P:DNA-templated transcription"/>
    <property type="evidence" value="ECO:0007669"/>
    <property type="project" value="InterPro"/>
</dbReference>
<evidence type="ECO:0000256" key="5">
    <source>
        <dbReference type="ARBA" id="ARBA00022771"/>
    </source>
</evidence>
<dbReference type="SMART" id="SM00355">
    <property type="entry name" value="ZnF_C2H2"/>
    <property type="match status" value="2"/>
</dbReference>
<keyword evidence="9" id="KW-0804">Transcription</keyword>
<evidence type="ECO:0000313" key="14">
    <source>
        <dbReference type="Proteomes" id="UP000042958"/>
    </source>
</evidence>
<keyword evidence="10" id="KW-0539">Nucleus</keyword>
<keyword evidence="7" id="KW-0805">Transcription regulation</keyword>
<dbReference type="OrthoDB" id="3945418at2759"/>
<evidence type="ECO:0000256" key="7">
    <source>
        <dbReference type="ARBA" id="ARBA00023015"/>
    </source>
</evidence>
<reference evidence="14" key="1">
    <citation type="journal article" date="2015" name="Genome Announc.">
        <title>Draft genome sequence of the fungus Penicillium brasilianum MG11.</title>
        <authorList>
            <person name="Horn F."/>
            <person name="Linde J."/>
            <person name="Mattern D.J."/>
            <person name="Walther G."/>
            <person name="Guthke R."/>
            <person name="Brakhage A.A."/>
            <person name="Valiante V."/>
        </authorList>
    </citation>
    <scope>NUCLEOTIDE SEQUENCE [LARGE SCALE GENOMIC DNA]</scope>
    <source>
        <strain evidence="14">MG11</strain>
    </source>
</reference>
<feature type="domain" description="C2H2-type" evidence="12">
    <location>
        <begin position="19"/>
        <end position="46"/>
    </location>
</feature>
<evidence type="ECO:0000259" key="12">
    <source>
        <dbReference type="PROSITE" id="PS50157"/>
    </source>
</evidence>
<dbReference type="GO" id="GO:0000785">
    <property type="term" value="C:chromatin"/>
    <property type="evidence" value="ECO:0007669"/>
    <property type="project" value="TreeGrafter"/>
</dbReference>
<evidence type="ECO:0000256" key="2">
    <source>
        <dbReference type="ARBA" id="ARBA00006991"/>
    </source>
</evidence>
<organism evidence="13 14">
    <name type="scientific">Penicillium brasilianum</name>
    <dbReference type="NCBI Taxonomy" id="104259"/>
    <lineage>
        <taxon>Eukaryota</taxon>
        <taxon>Fungi</taxon>
        <taxon>Dikarya</taxon>
        <taxon>Ascomycota</taxon>
        <taxon>Pezizomycotina</taxon>
        <taxon>Eurotiomycetes</taxon>
        <taxon>Eurotiomycetidae</taxon>
        <taxon>Eurotiales</taxon>
        <taxon>Aspergillaceae</taxon>
        <taxon>Penicillium</taxon>
    </lineage>
</organism>
<dbReference type="GO" id="GO:0005634">
    <property type="term" value="C:nucleus"/>
    <property type="evidence" value="ECO:0007669"/>
    <property type="project" value="UniProtKB-SubCell"/>
</dbReference>
<sequence length="731" mass="80572">MVSSPVTSGAKLAGDSRNFRCSVCDKAYTKLEHLTRHKRTHTNLKPFLCTQCNKSFGRQDVLNRHRKLHTSRRAHAPNASMALQQQAMTSNAVLPETPTSPLNSLRSVNLDSEQPRLFDQSLLASPYTHESDNLLDWLLPDFNNSSSLLLPMADISDNSYPLISALSCLRSVPPADSQGSQGSPGQHAVDELHKLIDDLSTRLNSNLRNTGVTPPFVDVCLREFFGRVSPSFPIIHEPTFSVRDCISPLLLNMVALGSLFVCVTDAVEQGEILWKLGHTAVAASWQSLIKLRGSQDQCDGIQLVLTALLGQTYALLSRNPSIRTTAFVFHGLGFYWARTSGMYTVDDLQLATIPKVEAEPAVKETAWRIWVAAEVQQRAVLGHYILDGLISRASGSAASARHLTNKISVACSDAAFMAETADEWILQMEQTEHVRIPFSELFIRICANDYTKAPLELSRLSIAVLLEGLQSLIAELHDVDSPALGIITRSQIFQGLLNIYEGNLCNSRSIDSLQTLICWHAVCIELSTPTIFLYRRICDAYELPLVLSGIPVKGLPRHFNLTNWAQSVEAFRAVLHAVSIIRLLNEIPSGHTHEIHIPGCLFASAMILIAVHLGNKSRVKIPKNLRWHDVWVGIIAECDLAGEAQTREDIDNMSASASTLTSASPSPVDFSGAKELINSLNPTGENDAMTSVNLLHEVNTLQINLKTVASRWLISAEMEDIIGRLARLPRQ</sequence>
<dbReference type="FunFam" id="3.30.160.60:FF:000446">
    <property type="entry name" value="Zinc finger protein"/>
    <property type="match status" value="1"/>
</dbReference>
<evidence type="ECO:0000256" key="3">
    <source>
        <dbReference type="ARBA" id="ARBA00022723"/>
    </source>
</evidence>
<dbReference type="Pfam" id="PF04082">
    <property type="entry name" value="Fungal_trans"/>
    <property type="match status" value="1"/>
</dbReference>
<evidence type="ECO:0000256" key="8">
    <source>
        <dbReference type="ARBA" id="ARBA00023125"/>
    </source>
</evidence>
<dbReference type="Gene3D" id="3.30.160.60">
    <property type="entry name" value="Classic Zinc Finger"/>
    <property type="match status" value="2"/>
</dbReference>
<dbReference type="SUPFAM" id="SSF57667">
    <property type="entry name" value="beta-beta-alpha zinc fingers"/>
    <property type="match status" value="1"/>
</dbReference>
<dbReference type="GO" id="GO:0000981">
    <property type="term" value="F:DNA-binding transcription factor activity, RNA polymerase II-specific"/>
    <property type="evidence" value="ECO:0007669"/>
    <property type="project" value="InterPro"/>
</dbReference>
<name>A0A0F7U2Y2_PENBI</name>
<dbReference type="EMBL" id="CDHK01000012">
    <property type="protein sequence ID" value="CEJ61692.1"/>
    <property type="molecule type" value="Genomic_DNA"/>
</dbReference>
<dbReference type="PROSITE" id="PS00028">
    <property type="entry name" value="ZINC_FINGER_C2H2_1"/>
    <property type="match status" value="2"/>
</dbReference>
<dbReference type="PANTHER" id="PTHR40626:SF14">
    <property type="entry name" value="C2H2 TYPE ZINC FINGER DOMAIN PROTEIN (AFU_ORTHOLOGUE AFUA_1G02360)"/>
    <property type="match status" value="1"/>
</dbReference>
<evidence type="ECO:0000256" key="1">
    <source>
        <dbReference type="ARBA" id="ARBA00004123"/>
    </source>
</evidence>
<dbReference type="GO" id="GO:0000978">
    <property type="term" value="F:RNA polymerase II cis-regulatory region sequence-specific DNA binding"/>
    <property type="evidence" value="ECO:0007669"/>
    <property type="project" value="InterPro"/>
</dbReference>
<evidence type="ECO:0000256" key="4">
    <source>
        <dbReference type="ARBA" id="ARBA00022737"/>
    </source>
</evidence>
<keyword evidence="4" id="KW-0677">Repeat</keyword>
<dbReference type="Pfam" id="PF00096">
    <property type="entry name" value="zf-C2H2"/>
    <property type="match status" value="1"/>
</dbReference>
<evidence type="ECO:0000256" key="9">
    <source>
        <dbReference type="ARBA" id="ARBA00023163"/>
    </source>
</evidence>
<dbReference type="STRING" id="104259.A0A0F7U2Y2"/>
<dbReference type="PROSITE" id="PS50157">
    <property type="entry name" value="ZINC_FINGER_C2H2_2"/>
    <property type="match status" value="2"/>
</dbReference>
<keyword evidence="5 11" id="KW-0863">Zinc-finger</keyword>
<dbReference type="InterPro" id="IPR007219">
    <property type="entry name" value="XnlR_reg_dom"/>
</dbReference>